<dbReference type="InterPro" id="IPR052955">
    <property type="entry name" value="UPF0703_membrane_permease"/>
</dbReference>
<feature type="transmembrane region" description="Helical" evidence="1">
    <location>
        <begin position="12"/>
        <end position="30"/>
    </location>
</feature>
<dbReference type="InterPro" id="IPR048447">
    <property type="entry name" value="DUF1980_C"/>
</dbReference>
<organism evidence="4 5">
    <name type="scientific">Paenibacillus cremeus</name>
    <dbReference type="NCBI Taxonomy" id="2163881"/>
    <lineage>
        <taxon>Bacteria</taxon>
        <taxon>Bacillati</taxon>
        <taxon>Bacillota</taxon>
        <taxon>Bacilli</taxon>
        <taxon>Bacillales</taxon>
        <taxon>Paenibacillaceae</taxon>
        <taxon>Paenibacillus</taxon>
    </lineage>
</organism>
<keyword evidence="1" id="KW-0812">Transmembrane</keyword>
<keyword evidence="1" id="KW-1133">Transmembrane helix</keyword>
<dbReference type="Proteomes" id="UP000317036">
    <property type="component" value="Unassembled WGS sequence"/>
</dbReference>
<gene>
    <name evidence="4" type="ORF">FPZ49_08565</name>
</gene>
<dbReference type="InterPro" id="IPR015402">
    <property type="entry name" value="DUF1980"/>
</dbReference>
<dbReference type="Pfam" id="PF09323">
    <property type="entry name" value="DUF1980"/>
    <property type="match status" value="1"/>
</dbReference>
<evidence type="ECO:0000313" key="4">
    <source>
        <dbReference type="EMBL" id="TVY10438.1"/>
    </source>
</evidence>
<evidence type="ECO:0000259" key="2">
    <source>
        <dbReference type="Pfam" id="PF09323"/>
    </source>
</evidence>
<comment type="caution">
    <text evidence="4">The sequence shown here is derived from an EMBL/GenBank/DDBJ whole genome shotgun (WGS) entry which is preliminary data.</text>
</comment>
<feature type="transmembrane region" description="Helical" evidence="1">
    <location>
        <begin position="42"/>
        <end position="65"/>
    </location>
</feature>
<evidence type="ECO:0000259" key="3">
    <source>
        <dbReference type="Pfam" id="PF21537"/>
    </source>
</evidence>
<evidence type="ECO:0000313" key="5">
    <source>
        <dbReference type="Proteomes" id="UP000317036"/>
    </source>
</evidence>
<dbReference type="RefSeq" id="WP_144845528.1">
    <property type="nucleotide sequence ID" value="NZ_VNJI01000008.1"/>
</dbReference>
<reference evidence="4 5" key="1">
    <citation type="submission" date="2019-07" db="EMBL/GenBank/DDBJ databases">
        <authorList>
            <person name="Kim J."/>
        </authorList>
    </citation>
    <scope>NUCLEOTIDE SEQUENCE [LARGE SCALE GENOMIC DNA]</scope>
    <source>
        <strain evidence="4 5">JC52</strain>
    </source>
</reference>
<sequence>MKKLTGAAAHQLLRLVVLLGFTALLGYLLLTGEILMYIVPQLVLYIGLAASGLLVFSGFQIVLFIRSLKQPALGCACGHDHDGHGHSHLPSRSLWKNTLVYGLFLAPLLLSVWLPNQAFAGSLGKSLTAGASTEAPAELVQLKKGTEDPALKQLFKTDKYNRDYATLGMLLYQQDQIEMKDQWFIEKLQALNTFPSHFEGKSIKIKGYIYRDPELKGNQFMIGRLAMTHCIADIAPYGIIAEYPDAASLGNDSWVTLTGTLSQTTYHNQPVIKLMVQGIEPATAPTIPYIYPDWDFAKKL</sequence>
<dbReference type="EMBL" id="VNJI01000008">
    <property type="protein sequence ID" value="TVY10438.1"/>
    <property type="molecule type" value="Genomic_DNA"/>
</dbReference>
<dbReference type="PANTHER" id="PTHR40047">
    <property type="entry name" value="UPF0703 PROTEIN YCGQ"/>
    <property type="match status" value="1"/>
</dbReference>
<feature type="domain" description="DUF1980" evidence="3">
    <location>
        <begin position="155"/>
        <end position="292"/>
    </location>
</feature>
<dbReference type="OrthoDB" id="9770408at2"/>
<accession>A0A559KE91</accession>
<name>A0A559KE91_9BACL</name>
<evidence type="ECO:0000256" key="1">
    <source>
        <dbReference type="SAM" id="Phobius"/>
    </source>
</evidence>
<proteinExistence type="predicted"/>
<dbReference type="NCBIfam" id="TIGR03943">
    <property type="entry name" value="TIGR03943 family putative permease subunit"/>
    <property type="match status" value="1"/>
</dbReference>
<dbReference type="InterPro" id="IPR048493">
    <property type="entry name" value="DUF1980_N"/>
</dbReference>
<keyword evidence="5" id="KW-1185">Reference proteome</keyword>
<dbReference type="PANTHER" id="PTHR40047:SF1">
    <property type="entry name" value="UPF0703 PROTEIN YCGQ"/>
    <property type="match status" value="1"/>
</dbReference>
<dbReference type="Pfam" id="PF21537">
    <property type="entry name" value="DUF1980_C"/>
    <property type="match status" value="1"/>
</dbReference>
<keyword evidence="1" id="KW-0472">Membrane</keyword>
<protein>
    <submittedName>
        <fullName evidence="4">TIGR03943 family protein</fullName>
    </submittedName>
</protein>
<dbReference type="AlphaFoldDB" id="A0A559KE91"/>
<feature type="domain" description="DUF1980" evidence="2">
    <location>
        <begin position="13"/>
        <end position="119"/>
    </location>
</feature>